<evidence type="ECO:0000259" key="2">
    <source>
        <dbReference type="Pfam" id="PF07282"/>
    </source>
</evidence>
<reference evidence="3 6" key="2">
    <citation type="submission" date="2020-08" db="EMBL/GenBank/DDBJ databases">
        <title>Genomic Encyclopedia of Type Strains, Phase IV (KMG-IV): sequencing the most valuable type-strain genomes for metagenomic binning, comparative biology and taxonomic classification.</title>
        <authorList>
            <person name="Goeker M."/>
        </authorList>
    </citation>
    <scope>NUCLEOTIDE SEQUENCE [LARGE SCALE GENOMIC DNA]</scope>
    <source>
        <strain evidence="3 6">DSM 12027</strain>
    </source>
</reference>
<keyword evidence="1" id="KW-0238">DNA-binding</keyword>
<proteinExistence type="predicted"/>
<evidence type="ECO:0000313" key="6">
    <source>
        <dbReference type="Proteomes" id="UP000629870"/>
    </source>
</evidence>
<evidence type="ECO:0000313" key="3">
    <source>
        <dbReference type="EMBL" id="MBB6017439.1"/>
    </source>
</evidence>
<reference evidence="4 5" key="1">
    <citation type="submission" date="2019-06" db="EMBL/GenBank/DDBJ databases">
        <title>Genome sequence of Deinococcus radiopugnans ATCC 19172.</title>
        <authorList>
            <person name="Maclea K.S."/>
            <person name="Maynard C.R."/>
        </authorList>
    </citation>
    <scope>NUCLEOTIDE SEQUENCE [LARGE SCALE GENOMIC DNA]</scope>
    <source>
        <strain evidence="4 5">ATCC 19172</strain>
    </source>
</reference>
<dbReference type="RefSeq" id="WP_139401704.1">
    <property type="nucleotide sequence ID" value="NZ_JACHEW010000014.1"/>
</dbReference>
<gene>
    <name evidence="4" type="ORF">FHR04_06295</name>
    <name evidence="3" type="ORF">HNQ04_002704</name>
</gene>
<evidence type="ECO:0000256" key="1">
    <source>
        <dbReference type="ARBA" id="ARBA00023125"/>
    </source>
</evidence>
<keyword evidence="6" id="KW-1185">Reference proteome</keyword>
<organism evidence="4 5">
    <name type="scientific">Deinococcus radiopugnans ATCC 19172</name>
    <dbReference type="NCBI Taxonomy" id="585398"/>
    <lineage>
        <taxon>Bacteria</taxon>
        <taxon>Thermotogati</taxon>
        <taxon>Deinococcota</taxon>
        <taxon>Deinococci</taxon>
        <taxon>Deinococcales</taxon>
        <taxon>Deinococcaceae</taxon>
        <taxon>Deinococcus</taxon>
    </lineage>
</organism>
<dbReference type="EMBL" id="VDMO01000005">
    <property type="protein sequence ID" value="TNM71970.1"/>
    <property type="molecule type" value="Genomic_DNA"/>
</dbReference>
<dbReference type="EMBL" id="JACHEW010000014">
    <property type="protein sequence ID" value="MBB6017439.1"/>
    <property type="molecule type" value="Genomic_DNA"/>
</dbReference>
<evidence type="ECO:0000313" key="4">
    <source>
        <dbReference type="EMBL" id="TNM71970.1"/>
    </source>
</evidence>
<feature type="domain" description="Cas12f1-like TNB" evidence="2">
    <location>
        <begin position="296"/>
        <end position="345"/>
    </location>
</feature>
<dbReference type="Pfam" id="PF07282">
    <property type="entry name" value="Cas12f1-like_TNB"/>
    <property type="match status" value="1"/>
</dbReference>
<dbReference type="Proteomes" id="UP000629870">
    <property type="component" value="Unassembled WGS sequence"/>
</dbReference>
<dbReference type="GO" id="GO:0003677">
    <property type="term" value="F:DNA binding"/>
    <property type="evidence" value="ECO:0007669"/>
    <property type="project" value="UniProtKB-KW"/>
</dbReference>
<evidence type="ECO:0000313" key="5">
    <source>
        <dbReference type="Proteomes" id="UP000313988"/>
    </source>
</evidence>
<name>A0A5C4YA42_9DEIO</name>
<sequence>MQTTTTRYNVRVADADASQLNSLVHSGGLLRQHQPISGMTGGEVYVPEAAALAGQHVIHDGLLQLGNTTLAAELHRLPVQEHALLVAGSPGYMEYPQQQGLAHGLLRPMNPAAQKTWVNRLVASTVQGRAPGVPGLVAPPPGTWRPEETRLVCQGGLWFLSLAFELDAVSRPQRLGLMGVDVGLAPLAVAAGHGGQMLSTRPLHLLDQAGRHALNSQLDNLPPSQRAEVQTRYAALVYGAAQAELATLTTQLIGCADTVAVEALRFGTFRSNFVERARELAVADWVQGVLPQRIYAAGGRLYRVRPAHTSSRCHRCQQTGQRAGAVFTCARCGVLNAHHNAALNIRRRAWRVIRRGRR</sequence>
<protein>
    <submittedName>
        <fullName evidence="4">Transposase</fullName>
    </submittedName>
</protein>
<accession>A0A5C4YA42</accession>
<dbReference type="AlphaFoldDB" id="A0A5C4YA42"/>
<dbReference type="OrthoDB" id="61902at2"/>
<dbReference type="Proteomes" id="UP000313988">
    <property type="component" value="Unassembled WGS sequence"/>
</dbReference>
<dbReference type="InterPro" id="IPR010095">
    <property type="entry name" value="Cas12f1-like_TNB"/>
</dbReference>
<comment type="caution">
    <text evidence="4">The sequence shown here is derived from an EMBL/GenBank/DDBJ whole genome shotgun (WGS) entry which is preliminary data.</text>
</comment>